<evidence type="ECO:0000256" key="1">
    <source>
        <dbReference type="ARBA" id="ARBA00022729"/>
    </source>
</evidence>
<gene>
    <name evidence="3" type="ORF">HaLaN_12489</name>
</gene>
<dbReference type="Gene3D" id="3.60.21.10">
    <property type="match status" value="1"/>
</dbReference>
<dbReference type="PANTHER" id="PTHR10161:SF14">
    <property type="entry name" value="TARTRATE-RESISTANT ACID PHOSPHATASE TYPE 5"/>
    <property type="match status" value="1"/>
</dbReference>
<dbReference type="Proteomes" id="UP000485058">
    <property type="component" value="Unassembled WGS sequence"/>
</dbReference>
<dbReference type="EMBL" id="BLLF01000950">
    <property type="protein sequence ID" value="GFH16125.1"/>
    <property type="molecule type" value="Genomic_DNA"/>
</dbReference>
<organism evidence="3 4">
    <name type="scientific">Haematococcus lacustris</name>
    <name type="common">Green alga</name>
    <name type="synonym">Haematococcus pluvialis</name>
    <dbReference type="NCBI Taxonomy" id="44745"/>
    <lineage>
        <taxon>Eukaryota</taxon>
        <taxon>Viridiplantae</taxon>
        <taxon>Chlorophyta</taxon>
        <taxon>core chlorophytes</taxon>
        <taxon>Chlorophyceae</taxon>
        <taxon>CS clade</taxon>
        <taxon>Chlamydomonadales</taxon>
        <taxon>Haematococcaceae</taxon>
        <taxon>Haematococcus</taxon>
    </lineage>
</organism>
<sequence>MLTAQLRWIEWALNTSTADWTIVVGGQGSLSLGLAQVGHHPVVGAASTVYGFNTSGMPHTSFDLGMRTTTGTGAWATLLGLLRTYNVTAYFNGHDHVLSHAVDPVDPATYKTQYVTTGAGSMTEAADSCGATRPFIKYSNSPTPNPDCTNAAGLPWPDGQNGFNIVKASKASFRVDFYSLPDYTKPAGVRTYAFSVMK</sequence>
<evidence type="ECO:0000256" key="2">
    <source>
        <dbReference type="ARBA" id="ARBA00022801"/>
    </source>
</evidence>
<reference evidence="3 4" key="1">
    <citation type="submission" date="2020-02" db="EMBL/GenBank/DDBJ databases">
        <title>Draft genome sequence of Haematococcus lacustris strain NIES-144.</title>
        <authorList>
            <person name="Morimoto D."/>
            <person name="Nakagawa S."/>
            <person name="Yoshida T."/>
            <person name="Sawayama S."/>
        </authorList>
    </citation>
    <scope>NUCLEOTIDE SEQUENCE [LARGE SCALE GENOMIC DNA]</scope>
    <source>
        <strain evidence="3 4">NIES-144</strain>
    </source>
</reference>
<evidence type="ECO:0000313" key="3">
    <source>
        <dbReference type="EMBL" id="GFH16125.1"/>
    </source>
</evidence>
<keyword evidence="2" id="KW-0378">Hydrolase</keyword>
<accession>A0A699Z3G2</accession>
<name>A0A699Z3G2_HAELA</name>
<dbReference type="InterPro" id="IPR029052">
    <property type="entry name" value="Metallo-depent_PP-like"/>
</dbReference>
<protein>
    <submittedName>
        <fullName evidence="3">Purple acid phosphatase 17</fullName>
    </submittedName>
</protein>
<comment type="caution">
    <text evidence="3">The sequence shown here is derived from an EMBL/GenBank/DDBJ whole genome shotgun (WGS) entry which is preliminary data.</text>
</comment>
<dbReference type="InterPro" id="IPR051558">
    <property type="entry name" value="Metallophosphoesterase_PAP"/>
</dbReference>
<dbReference type="PANTHER" id="PTHR10161">
    <property type="entry name" value="TARTRATE-RESISTANT ACID PHOSPHATASE TYPE 5"/>
    <property type="match status" value="1"/>
</dbReference>
<dbReference type="GO" id="GO:0016787">
    <property type="term" value="F:hydrolase activity"/>
    <property type="evidence" value="ECO:0007669"/>
    <property type="project" value="UniProtKB-KW"/>
</dbReference>
<evidence type="ECO:0000313" key="4">
    <source>
        <dbReference type="Proteomes" id="UP000485058"/>
    </source>
</evidence>
<keyword evidence="4" id="KW-1185">Reference proteome</keyword>
<feature type="non-terminal residue" evidence="3">
    <location>
        <position position="1"/>
    </location>
</feature>
<keyword evidence="1" id="KW-0732">Signal</keyword>
<proteinExistence type="predicted"/>
<dbReference type="AlphaFoldDB" id="A0A699Z3G2"/>
<dbReference type="SUPFAM" id="SSF56300">
    <property type="entry name" value="Metallo-dependent phosphatases"/>
    <property type="match status" value="1"/>
</dbReference>